<dbReference type="InterPro" id="IPR001296">
    <property type="entry name" value="Glyco_trans_1"/>
</dbReference>
<name>A0A1Y1T8P5_9FLAO</name>
<feature type="domain" description="Glycosyltransferase subfamily 4-like N-terminal" evidence="2">
    <location>
        <begin position="18"/>
        <end position="181"/>
    </location>
</feature>
<dbReference type="CDD" id="cd03801">
    <property type="entry name" value="GT4_PimA-like"/>
    <property type="match status" value="1"/>
</dbReference>
<feature type="domain" description="Glycosyl transferase family 1" evidence="1">
    <location>
        <begin position="189"/>
        <end position="354"/>
    </location>
</feature>
<protein>
    <submittedName>
        <fullName evidence="3">Group 1 glycosyl transferase</fullName>
    </submittedName>
</protein>
<comment type="caution">
    <text evidence="3">The sequence shown here is derived from an EMBL/GenBank/DDBJ whole genome shotgun (WGS) entry which is preliminary data.</text>
</comment>
<keyword evidence="4" id="KW-1185">Reference proteome</keyword>
<dbReference type="EMBL" id="ARYN01000001">
    <property type="protein sequence ID" value="ORL47431.1"/>
    <property type="molecule type" value="Genomic_DNA"/>
</dbReference>
<dbReference type="AlphaFoldDB" id="A0A1Y1T8P5"/>
<evidence type="ECO:0000313" key="4">
    <source>
        <dbReference type="Proteomes" id="UP000192746"/>
    </source>
</evidence>
<dbReference type="PANTHER" id="PTHR12526">
    <property type="entry name" value="GLYCOSYLTRANSFERASE"/>
    <property type="match status" value="1"/>
</dbReference>
<dbReference type="STRING" id="1185767.IIF7_01680"/>
<dbReference type="GO" id="GO:0016757">
    <property type="term" value="F:glycosyltransferase activity"/>
    <property type="evidence" value="ECO:0007669"/>
    <property type="project" value="InterPro"/>
</dbReference>
<dbReference type="RefSeq" id="WP_084839919.1">
    <property type="nucleotide sequence ID" value="NZ_ARYN01000001.1"/>
</dbReference>
<dbReference type="InterPro" id="IPR028098">
    <property type="entry name" value="Glyco_trans_4-like_N"/>
</dbReference>
<proteinExistence type="predicted"/>
<dbReference type="PANTHER" id="PTHR12526:SF638">
    <property type="entry name" value="SPORE COAT PROTEIN SA"/>
    <property type="match status" value="1"/>
</dbReference>
<organism evidence="3 4">
    <name type="scientific">Zunongwangia atlantica 22II14-10F7</name>
    <dbReference type="NCBI Taxonomy" id="1185767"/>
    <lineage>
        <taxon>Bacteria</taxon>
        <taxon>Pseudomonadati</taxon>
        <taxon>Bacteroidota</taxon>
        <taxon>Flavobacteriia</taxon>
        <taxon>Flavobacteriales</taxon>
        <taxon>Flavobacteriaceae</taxon>
        <taxon>Zunongwangia</taxon>
    </lineage>
</organism>
<sequence>MHIGFLTSEYPENNQPTGGIASSIYHLAQALLKAGIKISIFIYDQDEKSVTENDHLKIYKIKRRHYKFGGFYFYRKHLQNYLNSVIQQEKIDCIEIPDWTGISAFMKLKCPIILKLHGSDAYFCHLEGRKQKAKNRFFEKKAYKNADAIIAVSDFVGRKTNEIFELNKECKVIHNLIPLDRFIPNHQNIKPNTILYFGSIIRKKGVLELAEIFNLIIEKNPETQLILAGRDVIDIVEKESTLSLFRKKLSKSALRHLDYRGILNYDEIQELIKEAHVVVLPSFAEAFPMTWLETMALEKAFISSNIGWANEIMIDGKTGFTFHPKDHVAFSEKILDLLSDNQLATQLGENARKHLQENFSPKIIAEKNIKLYQKLAKIDSYSN</sequence>
<dbReference type="Pfam" id="PF00534">
    <property type="entry name" value="Glycos_transf_1"/>
    <property type="match status" value="1"/>
</dbReference>
<evidence type="ECO:0000259" key="1">
    <source>
        <dbReference type="Pfam" id="PF00534"/>
    </source>
</evidence>
<dbReference type="OrthoDB" id="502646at2"/>
<dbReference type="SUPFAM" id="SSF53756">
    <property type="entry name" value="UDP-Glycosyltransferase/glycogen phosphorylase"/>
    <property type="match status" value="1"/>
</dbReference>
<evidence type="ECO:0000259" key="2">
    <source>
        <dbReference type="Pfam" id="PF13439"/>
    </source>
</evidence>
<keyword evidence="3" id="KW-0808">Transferase</keyword>
<evidence type="ECO:0000313" key="3">
    <source>
        <dbReference type="EMBL" id="ORL47431.1"/>
    </source>
</evidence>
<dbReference type="Gene3D" id="3.40.50.2000">
    <property type="entry name" value="Glycogen Phosphorylase B"/>
    <property type="match status" value="2"/>
</dbReference>
<accession>A0A1Y1T8P5</accession>
<dbReference type="Pfam" id="PF13439">
    <property type="entry name" value="Glyco_transf_4"/>
    <property type="match status" value="1"/>
</dbReference>
<gene>
    <name evidence="3" type="ORF">IIF7_01680</name>
</gene>
<dbReference type="Proteomes" id="UP000192746">
    <property type="component" value="Unassembled WGS sequence"/>
</dbReference>
<reference evidence="3 4" key="1">
    <citation type="submission" date="2013-04" db="EMBL/GenBank/DDBJ databases">
        <title>Zunongwangia sp. 22II14-10F7 Genome Sequencing.</title>
        <authorList>
            <person name="Lai Q."/>
            <person name="Shao Z."/>
        </authorList>
    </citation>
    <scope>NUCLEOTIDE SEQUENCE [LARGE SCALE GENOMIC DNA]</scope>
    <source>
        <strain evidence="3 4">22II14-10F7</strain>
    </source>
</reference>